<keyword evidence="2" id="KW-1185">Reference proteome</keyword>
<dbReference type="EMBL" id="JBHSIZ010000054">
    <property type="protein sequence ID" value="MFC4961957.1"/>
    <property type="molecule type" value="Genomic_DNA"/>
</dbReference>
<accession>A0ABV9V029</accession>
<protein>
    <submittedName>
        <fullName evidence="1">Uncharacterized protein</fullName>
    </submittedName>
</protein>
<evidence type="ECO:0000313" key="2">
    <source>
        <dbReference type="Proteomes" id="UP001595834"/>
    </source>
</evidence>
<organism evidence="1 2">
    <name type="scientific">Streptomyces mauvecolor</name>
    <dbReference type="NCBI Taxonomy" id="58345"/>
    <lineage>
        <taxon>Bacteria</taxon>
        <taxon>Bacillati</taxon>
        <taxon>Actinomycetota</taxon>
        <taxon>Actinomycetes</taxon>
        <taxon>Kitasatosporales</taxon>
        <taxon>Streptomycetaceae</taxon>
        <taxon>Streptomyces</taxon>
    </lineage>
</organism>
<reference evidence="2" key="1">
    <citation type="journal article" date="2019" name="Int. J. Syst. Evol. Microbiol.">
        <title>The Global Catalogue of Microorganisms (GCM) 10K type strain sequencing project: providing services to taxonomists for standard genome sequencing and annotation.</title>
        <authorList>
            <consortium name="The Broad Institute Genomics Platform"/>
            <consortium name="The Broad Institute Genome Sequencing Center for Infectious Disease"/>
            <person name="Wu L."/>
            <person name="Ma J."/>
        </authorList>
    </citation>
    <scope>NUCLEOTIDE SEQUENCE [LARGE SCALE GENOMIC DNA]</scope>
    <source>
        <strain evidence="2">CCM 7224</strain>
    </source>
</reference>
<dbReference type="Proteomes" id="UP001595834">
    <property type="component" value="Unassembled WGS sequence"/>
</dbReference>
<gene>
    <name evidence="1" type="ORF">ACFPFX_37325</name>
</gene>
<dbReference type="RefSeq" id="WP_344374750.1">
    <property type="nucleotide sequence ID" value="NZ_BAAASQ010000009.1"/>
</dbReference>
<proteinExistence type="predicted"/>
<sequence length="155" mass="17295">MSQQGESQELGSDLQQWTEGSRQNALELAKMLGVSEGAYEQDPLSLIPALQNYVSRLPLSQFEQADWATLHSDLTSFLADVLVRRHRATWQVADDPTGPLGFRYVIEAQGLDGDLHRVDPADVVMAEFQKQPIEIVRMLASAEVTLRLSRTVEDS</sequence>
<name>A0ABV9V029_9ACTN</name>
<comment type="caution">
    <text evidence="1">The sequence shown here is derived from an EMBL/GenBank/DDBJ whole genome shotgun (WGS) entry which is preliminary data.</text>
</comment>
<evidence type="ECO:0000313" key="1">
    <source>
        <dbReference type="EMBL" id="MFC4961957.1"/>
    </source>
</evidence>